<feature type="compositionally biased region" description="Basic and acidic residues" evidence="1">
    <location>
        <begin position="102"/>
        <end position="111"/>
    </location>
</feature>
<organism evidence="2 3">
    <name type="scientific">Piloderma croceum (strain F 1598)</name>
    <dbReference type="NCBI Taxonomy" id="765440"/>
    <lineage>
        <taxon>Eukaryota</taxon>
        <taxon>Fungi</taxon>
        <taxon>Dikarya</taxon>
        <taxon>Basidiomycota</taxon>
        <taxon>Agaricomycotina</taxon>
        <taxon>Agaricomycetes</taxon>
        <taxon>Agaricomycetidae</taxon>
        <taxon>Atheliales</taxon>
        <taxon>Atheliaceae</taxon>
        <taxon>Piloderma</taxon>
    </lineage>
</organism>
<keyword evidence="3" id="KW-1185">Reference proteome</keyword>
<evidence type="ECO:0000313" key="3">
    <source>
        <dbReference type="Proteomes" id="UP000054166"/>
    </source>
</evidence>
<evidence type="ECO:0000313" key="2">
    <source>
        <dbReference type="EMBL" id="KIM85873.1"/>
    </source>
</evidence>
<reference evidence="2 3" key="1">
    <citation type="submission" date="2014-04" db="EMBL/GenBank/DDBJ databases">
        <authorList>
            <consortium name="DOE Joint Genome Institute"/>
            <person name="Kuo A."/>
            <person name="Tarkka M."/>
            <person name="Buscot F."/>
            <person name="Kohler A."/>
            <person name="Nagy L.G."/>
            <person name="Floudas D."/>
            <person name="Copeland A."/>
            <person name="Barry K.W."/>
            <person name="Cichocki N."/>
            <person name="Veneault-Fourrey C."/>
            <person name="LaButti K."/>
            <person name="Lindquist E.A."/>
            <person name="Lipzen A."/>
            <person name="Lundell T."/>
            <person name="Morin E."/>
            <person name="Murat C."/>
            <person name="Sun H."/>
            <person name="Tunlid A."/>
            <person name="Henrissat B."/>
            <person name="Grigoriev I.V."/>
            <person name="Hibbett D.S."/>
            <person name="Martin F."/>
            <person name="Nordberg H.P."/>
            <person name="Cantor M.N."/>
            <person name="Hua S.X."/>
        </authorList>
    </citation>
    <scope>NUCLEOTIDE SEQUENCE [LARGE SCALE GENOMIC DNA]</scope>
    <source>
        <strain evidence="2 3">F 1598</strain>
    </source>
</reference>
<reference evidence="3" key="2">
    <citation type="submission" date="2015-01" db="EMBL/GenBank/DDBJ databases">
        <title>Evolutionary Origins and Diversification of the Mycorrhizal Mutualists.</title>
        <authorList>
            <consortium name="DOE Joint Genome Institute"/>
            <consortium name="Mycorrhizal Genomics Consortium"/>
            <person name="Kohler A."/>
            <person name="Kuo A."/>
            <person name="Nagy L.G."/>
            <person name="Floudas D."/>
            <person name="Copeland A."/>
            <person name="Barry K.W."/>
            <person name="Cichocki N."/>
            <person name="Veneault-Fourrey C."/>
            <person name="LaButti K."/>
            <person name="Lindquist E.A."/>
            <person name="Lipzen A."/>
            <person name="Lundell T."/>
            <person name="Morin E."/>
            <person name="Murat C."/>
            <person name="Riley R."/>
            <person name="Ohm R."/>
            <person name="Sun H."/>
            <person name="Tunlid A."/>
            <person name="Henrissat B."/>
            <person name="Grigoriev I.V."/>
            <person name="Hibbett D.S."/>
            <person name="Martin F."/>
        </authorList>
    </citation>
    <scope>NUCLEOTIDE SEQUENCE [LARGE SCALE GENOMIC DNA]</scope>
    <source>
        <strain evidence="3">F 1598</strain>
    </source>
</reference>
<dbReference type="AlphaFoldDB" id="A0A0C3BHS8"/>
<sequence>MDILDGNGVLMTPAEYEQKSETRMIVLVTTYLKLWCLKPNTRERGDFRGRDGEQNGTCIYQLMLNEIQMLPIADESKIALLENKVVDSGTTEGDSSGKRRAKAADVDRGSS</sequence>
<gene>
    <name evidence="2" type="ORF">PILCRDRAFT_4993</name>
</gene>
<dbReference type="OrthoDB" id="2680525at2759"/>
<protein>
    <submittedName>
        <fullName evidence="2">Uncharacterized protein</fullName>
    </submittedName>
</protein>
<feature type="region of interest" description="Disordered" evidence="1">
    <location>
        <begin position="87"/>
        <end position="111"/>
    </location>
</feature>
<dbReference type="HOGENOM" id="CLU_2159352_0_0_1"/>
<proteinExistence type="predicted"/>
<dbReference type="Proteomes" id="UP000054166">
    <property type="component" value="Unassembled WGS sequence"/>
</dbReference>
<evidence type="ECO:0000256" key="1">
    <source>
        <dbReference type="SAM" id="MobiDB-lite"/>
    </source>
</evidence>
<accession>A0A0C3BHS8</accession>
<dbReference type="InParanoid" id="A0A0C3BHS8"/>
<dbReference type="EMBL" id="KN832983">
    <property type="protein sequence ID" value="KIM85873.1"/>
    <property type="molecule type" value="Genomic_DNA"/>
</dbReference>
<name>A0A0C3BHS8_PILCF</name>